<evidence type="ECO:0000313" key="2">
    <source>
        <dbReference type="Proteomes" id="UP001195963"/>
    </source>
</evidence>
<protein>
    <submittedName>
        <fullName evidence="1">Uncharacterized protein</fullName>
    </submittedName>
</protein>
<gene>
    <name evidence="1" type="ORF">K0625_10740</name>
</gene>
<evidence type="ECO:0000313" key="1">
    <source>
        <dbReference type="EMBL" id="MBW8184153.1"/>
    </source>
</evidence>
<proteinExistence type="predicted"/>
<dbReference type="Proteomes" id="UP001195963">
    <property type="component" value="Unassembled WGS sequence"/>
</dbReference>
<dbReference type="EMBL" id="JAHZST010000006">
    <property type="protein sequence ID" value="MBW8184153.1"/>
    <property type="molecule type" value="Genomic_DNA"/>
</dbReference>
<name>A0ABS7E494_9GAMM</name>
<sequence length="187" mass="22064">MDKTTLNEVLAYSNPAVEKRFMDIYGTDEAATSVIFNSAKKWLWLCYQRRQLGLDAKLSIDTPLLVIDEMWHNFILFSNDYLSFCKRFFGHYIHHMPTTKAMEKELRDSMKGKEPQVFAQEMLAKKRWQYEFVYDQLGKEEFLLWYKEYPKKYTPNALLNSALKHQSVADKESVLIPELSQLTQKAS</sequence>
<organism evidence="1 2">
    <name type="scientific">Shewanella nanhaiensis</name>
    <dbReference type="NCBI Taxonomy" id="2864872"/>
    <lineage>
        <taxon>Bacteria</taxon>
        <taxon>Pseudomonadati</taxon>
        <taxon>Pseudomonadota</taxon>
        <taxon>Gammaproteobacteria</taxon>
        <taxon>Alteromonadales</taxon>
        <taxon>Shewanellaceae</taxon>
        <taxon>Shewanella</taxon>
    </lineage>
</organism>
<keyword evidence="2" id="KW-1185">Reference proteome</keyword>
<comment type="caution">
    <text evidence="1">The sequence shown here is derived from an EMBL/GenBank/DDBJ whole genome shotgun (WGS) entry which is preliminary data.</text>
</comment>
<accession>A0ABS7E494</accession>
<dbReference type="RefSeq" id="WP_220109680.1">
    <property type="nucleotide sequence ID" value="NZ_JAHZST010000006.1"/>
</dbReference>
<reference evidence="1 2" key="1">
    <citation type="submission" date="2021-07" db="EMBL/GenBank/DDBJ databases">
        <title>Shewanella sp. nov, isolated from SCS.</title>
        <authorList>
            <person name="Cao W.R."/>
        </authorList>
    </citation>
    <scope>NUCLEOTIDE SEQUENCE [LARGE SCALE GENOMIC DNA]</scope>
    <source>
        <strain evidence="1 2">NR704-98</strain>
    </source>
</reference>